<keyword evidence="2" id="KW-1185">Reference proteome</keyword>
<name>A0A9Q3C266_9BASI</name>
<comment type="caution">
    <text evidence="1">The sequence shown here is derived from an EMBL/GenBank/DDBJ whole genome shotgun (WGS) entry which is preliminary data.</text>
</comment>
<evidence type="ECO:0000313" key="2">
    <source>
        <dbReference type="Proteomes" id="UP000765509"/>
    </source>
</evidence>
<organism evidence="1 2">
    <name type="scientific">Austropuccinia psidii MF-1</name>
    <dbReference type="NCBI Taxonomy" id="1389203"/>
    <lineage>
        <taxon>Eukaryota</taxon>
        <taxon>Fungi</taxon>
        <taxon>Dikarya</taxon>
        <taxon>Basidiomycota</taxon>
        <taxon>Pucciniomycotina</taxon>
        <taxon>Pucciniomycetes</taxon>
        <taxon>Pucciniales</taxon>
        <taxon>Sphaerophragmiaceae</taxon>
        <taxon>Austropuccinia</taxon>
    </lineage>
</organism>
<accession>A0A9Q3C266</accession>
<dbReference type="AlphaFoldDB" id="A0A9Q3C266"/>
<gene>
    <name evidence="1" type="ORF">O181_016684</name>
</gene>
<proteinExistence type="predicted"/>
<evidence type="ECO:0000313" key="1">
    <source>
        <dbReference type="EMBL" id="MBW0476969.1"/>
    </source>
</evidence>
<dbReference type="EMBL" id="AVOT02004658">
    <property type="protein sequence ID" value="MBW0476969.1"/>
    <property type="molecule type" value="Genomic_DNA"/>
</dbReference>
<sequence>MTFFAGPHSGANLPKFFVRIIKQYSHKIEIILITTDNATVNMQMDQEIAAINPKYSSKAQAIGCMAHTIHLASCDGTNALASNGTSNSTTNNKLSKADGLMDIVSLVDPPEGIDISYVLIIL</sequence>
<dbReference type="Proteomes" id="UP000765509">
    <property type="component" value="Unassembled WGS sequence"/>
</dbReference>
<protein>
    <recommendedName>
        <fullName evidence="3">DUF659 domain-containing protein</fullName>
    </recommendedName>
</protein>
<dbReference type="OrthoDB" id="3259198at2759"/>
<reference evidence="1" key="1">
    <citation type="submission" date="2021-03" db="EMBL/GenBank/DDBJ databases">
        <title>Draft genome sequence of rust myrtle Austropuccinia psidii MF-1, a brazilian biotype.</title>
        <authorList>
            <person name="Quecine M.C."/>
            <person name="Pachon D.M.R."/>
            <person name="Bonatelli M.L."/>
            <person name="Correr F.H."/>
            <person name="Franceschini L.M."/>
            <person name="Leite T.F."/>
            <person name="Margarido G.R.A."/>
            <person name="Almeida C.A."/>
            <person name="Ferrarezi J.A."/>
            <person name="Labate C.A."/>
        </authorList>
    </citation>
    <scope>NUCLEOTIDE SEQUENCE</scope>
    <source>
        <strain evidence="1">MF-1</strain>
    </source>
</reference>
<evidence type="ECO:0008006" key="3">
    <source>
        <dbReference type="Google" id="ProtNLM"/>
    </source>
</evidence>